<sequence>MEETMRRTRIAALEENLTRERGEHASDLAELHKEMKRECDGNAAKLAEPHEETKIQRDGCTAERMLANELHNFKRNLLIYTHHDERIRLIECNNQLITTVDKKLDRLGGVHI</sequence>
<dbReference type="Proteomes" id="UP001162031">
    <property type="component" value="Unassembled WGS sequence"/>
</dbReference>
<evidence type="ECO:0000313" key="1">
    <source>
        <dbReference type="EMBL" id="CAI5727681.1"/>
    </source>
</evidence>
<gene>
    <name evidence="1" type="ORF">HBR001_LOCUS4146</name>
</gene>
<organism evidence="1 2">
    <name type="scientific">Hyaloperonospora brassicae</name>
    <name type="common">Brassica downy mildew</name>
    <name type="synonym">Peronospora brassicae</name>
    <dbReference type="NCBI Taxonomy" id="162125"/>
    <lineage>
        <taxon>Eukaryota</taxon>
        <taxon>Sar</taxon>
        <taxon>Stramenopiles</taxon>
        <taxon>Oomycota</taxon>
        <taxon>Peronosporomycetes</taxon>
        <taxon>Peronosporales</taxon>
        <taxon>Peronosporaceae</taxon>
        <taxon>Hyaloperonospora</taxon>
    </lineage>
</organism>
<comment type="caution">
    <text evidence="1">The sequence shown here is derived from an EMBL/GenBank/DDBJ whole genome shotgun (WGS) entry which is preliminary data.</text>
</comment>
<name>A0AAV0TU85_HYABA</name>
<protein>
    <submittedName>
        <fullName evidence="1">Uncharacterized protein</fullName>
    </submittedName>
</protein>
<dbReference type="EMBL" id="CANTFL010000774">
    <property type="protein sequence ID" value="CAI5727681.1"/>
    <property type="molecule type" value="Genomic_DNA"/>
</dbReference>
<accession>A0AAV0TU85</accession>
<evidence type="ECO:0000313" key="2">
    <source>
        <dbReference type="Proteomes" id="UP001162031"/>
    </source>
</evidence>
<keyword evidence="2" id="KW-1185">Reference proteome</keyword>
<reference evidence="1" key="1">
    <citation type="submission" date="2022-12" db="EMBL/GenBank/DDBJ databases">
        <authorList>
            <person name="Webb A."/>
        </authorList>
    </citation>
    <scope>NUCLEOTIDE SEQUENCE</scope>
    <source>
        <strain evidence="1">Hp1</strain>
    </source>
</reference>
<dbReference type="AlphaFoldDB" id="A0AAV0TU85"/>
<proteinExistence type="predicted"/>